<protein>
    <recommendedName>
        <fullName evidence="4">Phosphatidylinositol-specific phospholipase C X domain-containing protein</fullName>
    </recommendedName>
</protein>
<dbReference type="PANTHER" id="PTHR13593">
    <property type="match status" value="1"/>
</dbReference>
<evidence type="ECO:0000256" key="1">
    <source>
        <dbReference type="SAM" id="SignalP"/>
    </source>
</evidence>
<dbReference type="CDD" id="cd08588">
    <property type="entry name" value="PI-PLCc_At5g67130_like"/>
    <property type="match status" value="1"/>
</dbReference>
<reference evidence="2" key="2">
    <citation type="submission" date="2015-06" db="UniProtKB">
        <authorList>
            <consortium name="EnsemblPlants"/>
        </authorList>
    </citation>
    <scope>IDENTIFICATION</scope>
</reference>
<dbReference type="OMA" id="CFDCQPE"/>
<accession>A0A0E0NWI8</accession>
<dbReference type="PANTHER" id="PTHR13593:SF51">
    <property type="entry name" value="F21F23.12 PROTEIN"/>
    <property type="match status" value="1"/>
</dbReference>
<dbReference type="InterPro" id="IPR017946">
    <property type="entry name" value="PLC-like_Pdiesterase_TIM-brl"/>
</dbReference>
<reference evidence="3" key="1">
    <citation type="submission" date="2013-06" db="EMBL/GenBank/DDBJ databases">
        <authorList>
            <person name="Zhao Q."/>
        </authorList>
    </citation>
    <scope>NUCLEOTIDE SEQUENCE</scope>
    <source>
        <strain evidence="3">cv. W1943</strain>
    </source>
</reference>
<keyword evidence="3" id="KW-1185">Reference proteome</keyword>
<evidence type="ECO:0000313" key="3">
    <source>
        <dbReference type="Proteomes" id="UP000008022"/>
    </source>
</evidence>
<feature type="signal peptide" evidence="1">
    <location>
        <begin position="1"/>
        <end position="37"/>
    </location>
</feature>
<proteinExistence type="predicted"/>
<name>A0A0E0NWI8_ORYRU</name>
<dbReference type="eggNOG" id="ENOG502QR4B">
    <property type="taxonomic scope" value="Eukaryota"/>
</dbReference>
<dbReference type="PROSITE" id="PS50007">
    <property type="entry name" value="PIPLC_X_DOMAIN"/>
    <property type="match status" value="1"/>
</dbReference>
<organism evidence="2 3">
    <name type="scientific">Oryza rufipogon</name>
    <name type="common">Brownbeard rice</name>
    <name type="synonym">Asian wild rice</name>
    <dbReference type="NCBI Taxonomy" id="4529"/>
    <lineage>
        <taxon>Eukaryota</taxon>
        <taxon>Viridiplantae</taxon>
        <taxon>Streptophyta</taxon>
        <taxon>Embryophyta</taxon>
        <taxon>Tracheophyta</taxon>
        <taxon>Spermatophyta</taxon>
        <taxon>Magnoliopsida</taxon>
        <taxon>Liliopsida</taxon>
        <taxon>Poales</taxon>
        <taxon>Poaceae</taxon>
        <taxon>BOP clade</taxon>
        <taxon>Oryzoideae</taxon>
        <taxon>Oryzeae</taxon>
        <taxon>Oryzinae</taxon>
        <taxon>Oryza</taxon>
    </lineage>
</organism>
<evidence type="ECO:0008006" key="4">
    <source>
        <dbReference type="Google" id="ProtNLM"/>
    </source>
</evidence>
<dbReference type="InterPro" id="IPR051057">
    <property type="entry name" value="PI-PLC_domain"/>
</dbReference>
<dbReference type="Gene3D" id="3.20.20.190">
    <property type="entry name" value="Phosphatidylinositol (PI) phosphodiesterase"/>
    <property type="match status" value="1"/>
</dbReference>
<dbReference type="Proteomes" id="UP000008022">
    <property type="component" value="Unassembled WGS sequence"/>
</dbReference>
<sequence>MARKDLFVGRGKKMGGAFTAAPALALVLLVALSVAATANVGDSCSTAVDCGGGQWCFDCQPEFAGSSCVRSAATNPFQLTNNSLPFNKYAYLTTHNSFAIVGEPSHTGVPRITFDNQEDTVTDQLNNGVRALMLDTYDFKGDVWLCHSNGGKCNDFTAFVSELDVAISLVMTDRVSEPNEPALDTFKEIEAFLGANPSEIVTLILEDYVHAPNGLTNVFKASGLMKYWFPVSKMPQKGKDWPLVSDMVASNQRLLVFTSIRSKQATEGIAYQWNYMVENNCETSHPLLSIYFFCRSTFLLHARDSQILLITDGDDGMDAGKCSNRAESAPLNDKTKSLVLVNYFPSVPVKVTACLQHSKSLTDMVNTCYGAAGNRWANLLAVDYYKRSDGGGAFQATDLLNGRLLCGCQDVKACSVRRETGHTCFLPPCASVDLDMMLCES</sequence>
<feature type="chain" id="PRO_5002369249" description="Phosphatidylinositol-specific phospholipase C X domain-containing protein" evidence="1">
    <location>
        <begin position="38"/>
        <end position="441"/>
    </location>
</feature>
<dbReference type="SUPFAM" id="SSF51695">
    <property type="entry name" value="PLC-like phosphodiesterases"/>
    <property type="match status" value="1"/>
</dbReference>
<dbReference type="GO" id="GO:0006629">
    <property type="term" value="P:lipid metabolic process"/>
    <property type="evidence" value="ECO:0007669"/>
    <property type="project" value="InterPro"/>
</dbReference>
<dbReference type="Pfam" id="PF26178">
    <property type="entry name" value="PI-PLC_cat"/>
    <property type="match status" value="3"/>
</dbReference>
<dbReference type="AlphaFoldDB" id="A0A0E0NWI8"/>
<dbReference type="EnsemblPlants" id="ORUFI03G22070.6">
    <property type="protein sequence ID" value="ORUFI03G22070.6"/>
    <property type="gene ID" value="ORUFI03G22070"/>
</dbReference>
<dbReference type="GO" id="GO:0008081">
    <property type="term" value="F:phosphoric diester hydrolase activity"/>
    <property type="evidence" value="ECO:0007669"/>
    <property type="project" value="InterPro"/>
</dbReference>
<dbReference type="STRING" id="4529.A0A0E0NWI8"/>
<dbReference type="Gramene" id="ORUFI03G22070.6">
    <property type="protein sequence ID" value="ORUFI03G22070.6"/>
    <property type="gene ID" value="ORUFI03G22070"/>
</dbReference>
<evidence type="ECO:0000313" key="2">
    <source>
        <dbReference type="EnsemblPlants" id="ORUFI03G22070.6"/>
    </source>
</evidence>
<keyword evidence="1" id="KW-0732">Signal</keyword>